<comment type="subcellular location">
    <subcellularLocation>
        <location evidence="1">Membrane</location>
        <topology evidence="1">Single-pass membrane protein</topology>
    </subcellularLocation>
</comment>
<dbReference type="InterPro" id="IPR051427">
    <property type="entry name" value="Nectin/Nectin-like"/>
</dbReference>
<evidence type="ECO:0000256" key="6">
    <source>
        <dbReference type="ARBA" id="ARBA00022889"/>
    </source>
</evidence>
<dbReference type="PANTHER" id="PTHR23277:SF107">
    <property type="entry name" value="HEMICENTIN-1"/>
    <property type="match status" value="1"/>
</dbReference>
<evidence type="ECO:0000256" key="10">
    <source>
        <dbReference type="ARBA" id="ARBA00023180"/>
    </source>
</evidence>
<feature type="domain" description="Ig-like" evidence="13">
    <location>
        <begin position="534"/>
        <end position="625"/>
    </location>
</feature>
<name>A0A8S4BJN8_9TELE</name>
<dbReference type="Gene3D" id="2.60.40.10">
    <property type="entry name" value="Immunoglobulins"/>
    <property type="match status" value="5"/>
</dbReference>
<evidence type="ECO:0000256" key="5">
    <source>
        <dbReference type="ARBA" id="ARBA00022737"/>
    </source>
</evidence>
<keyword evidence="7 11" id="KW-1133">Transmembrane helix</keyword>
<sequence>MGCSWLLVLGLVLKVSHCLGIQGSGAEPISVISHNITAVLGEDVHLSCSYLGDSEITASEWRRQINSKNKFRRLAGFSNGKFFHQRDFSIPESPTNLTTRMRVSSVEAEGEYFCQFESEDEIFLDTVFVTVVARPEIQVQINAETLNGTHYQYVTCSAGGGRPAPHISWLIGRHPPSDPPFTVDVNETLHSDGTSTLTSVLRFPTQQQDEDTAACVVKHPTLPNPKLSAVRVETYARPNVTIKAEVVQQGGNDSWVVSCISSGGRPDTDISLALNVSEELQREYDKDSDAQTLSVRLPVAEYEGHIITCMFNHPKFTHTESRLITLPTFYLMGAQLHSEMGSENDDFRETEFLELQEGERDVVRRIEVAGNVPRYNTICKKDDGALPEDVALVGESLTFGGPVELHHAGLYVCDISYQHLRTWVQLNVTVRPPAQRLVPPRIRLDLRREDGRRVIECAAADAVPAANVSWLQPEGVSADFWFSSTTHNGSHSVRGVLLLPACSQWELTAVCVINHPAFEEAVNRSITFPICAPPNITLSASSEWKDGQKHTKVLCSAVSVSSAADISWHAGNESIGSLMEAEVQAEGLVLSWNSVHFLSSLYAGQNLTCMVKHPSLKTPETRTIHIPAHKAPWLSVSVARQQDSPIWLAVCDCRGEGVGTNLAWVLPQNARGETSLHTEYEGHIMNARLIYRFPLALHEGQELTCVYKFESGIAEKKSITIPRYYMSSLRVLNQTTPLHSRFDDQPVIHRLSVHENHRSQKILLKVEGNVPDHSIDCRRSDGLIVQMDGDAMILQPEVSGQNTGLYTCLASFCHHKATVNIQVEVMSEDEQLMLVTMICVSSSVAILLVFIVTLCVCCKRNSRQQYKKRESLSALAALMQEPGSPEVKKPPAASDDSKELVTYSIVIDIKSTV</sequence>
<feature type="chain" id="PRO_5035770436" evidence="12">
    <location>
        <begin position="19"/>
        <end position="913"/>
    </location>
</feature>
<dbReference type="SUPFAM" id="SSF48726">
    <property type="entry name" value="Immunoglobulin"/>
    <property type="match status" value="4"/>
</dbReference>
<evidence type="ECO:0000313" key="14">
    <source>
        <dbReference type="EMBL" id="CAG6000724.1"/>
    </source>
</evidence>
<dbReference type="Pfam" id="PF07686">
    <property type="entry name" value="V-set"/>
    <property type="match status" value="1"/>
</dbReference>
<accession>A0A8S4BJN8</accession>
<protein>
    <submittedName>
        <fullName evidence="14">(Atlantic silverside) hypothetical protein</fullName>
    </submittedName>
</protein>
<feature type="domain" description="Ig-like" evidence="13">
    <location>
        <begin position="28"/>
        <end position="130"/>
    </location>
</feature>
<keyword evidence="6" id="KW-0130">Cell adhesion</keyword>
<dbReference type="Pfam" id="PF08205">
    <property type="entry name" value="C2-set_2"/>
    <property type="match status" value="2"/>
</dbReference>
<evidence type="ECO:0000256" key="3">
    <source>
        <dbReference type="ARBA" id="ARBA00022692"/>
    </source>
</evidence>
<gene>
    <name evidence="14" type="ORF">MMEN_LOCUS18214</name>
</gene>
<evidence type="ECO:0000259" key="13">
    <source>
        <dbReference type="PROSITE" id="PS50835"/>
    </source>
</evidence>
<reference evidence="14" key="1">
    <citation type="submission" date="2021-05" db="EMBL/GenBank/DDBJ databases">
        <authorList>
            <person name="Tigano A."/>
        </authorList>
    </citation>
    <scope>NUCLEOTIDE SEQUENCE</scope>
</reference>
<dbReference type="GO" id="GO:0016020">
    <property type="term" value="C:membrane"/>
    <property type="evidence" value="ECO:0007669"/>
    <property type="project" value="UniProtKB-SubCell"/>
</dbReference>
<evidence type="ECO:0000313" key="15">
    <source>
        <dbReference type="Proteomes" id="UP000677803"/>
    </source>
</evidence>
<dbReference type="InterPro" id="IPR036179">
    <property type="entry name" value="Ig-like_dom_sf"/>
</dbReference>
<dbReference type="GO" id="GO:0005912">
    <property type="term" value="C:adherens junction"/>
    <property type="evidence" value="ECO:0007669"/>
    <property type="project" value="TreeGrafter"/>
</dbReference>
<feature type="transmembrane region" description="Helical" evidence="11">
    <location>
        <begin position="832"/>
        <end position="858"/>
    </location>
</feature>
<feature type="domain" description="Ig-like" evidence="13">
    <location>
        <begin position="238"/>
        <end position="325"/>
    </location>
</feature>
<dbReference type="InterPro" id="IPR003599">
    <property type="entry name" value="Ig_sub"/>
</dbReference>
<feature type="signal peptide" evidence="12">
    <location>
        <begin position="1"/>
        <end position="18"/>
    </location>
</feature>
<dbReference type="GO" id="GO:0007157">
    <property type="term" value="P:heterophilic cell-cell adhesion via plasma membrane cell adhesion molecules"/>
    <property type="evidence" value="ECO:0007669"/>
    <property type="project" value="TreeGrafter"/>
</dbReference>
<keyword evidence="3 11" id="KW-0812">Transmembrane</keyword>
<dbReference type="EMBL" id="CAJRST010037777">
    <property type="protein sequence ID" value="CAG6000724.1"/>
    <property type="molecule type" value="Genomic_DNA"/>
</dbReference>
<evidence type="ECO:0000256" key="1">
    <source>
        <dbReference type="ARBA" id="ARBA00004167"/>
    </source>
</evidence>
<dbReference type="InterPro" id="IPR013162">
    <property type="entry name" value="CD80_C2-set"/>
</dbReference>
<dbReference type="Proteomes" id="UP000677803">
    <property type="component" value="Unassembled WGS sequence"/>
</dbReference>
<dbReference type="OrthoDB" id="8915289at2759"/>
<proteinExistence type="inferred from homology"/>
<evidence type="ECO:0000256" key="11">
    <source>
        <dbReference type="SAM" id="Phobius"/>
    </source>
</evidence>
<keyword evidence="5" id="KW-0677">Repeat</keyword>
<comment type="caution">
    <text evidence="14">The sequence shown here is derived from an EMBL/GenBank/DDBJ whole genome shotgun (WGS) entry which is preliminary data.</text>
</comment>
<evidence type="ECO:0000256" key="4">
    <source>
        <dbReference type="ARBA" id="ARBA00022729"/>
    </source>
</evidence>
<keyword evidence="4 12" id="KW-0732">Signal</keyword>
<evidence type="ECO:0000256" key="8">
    <source>
        <dbReference type="ARBA" id="ARBA00023136"/>
    </source>
</evidence>
<evidence type="ECO:0000256" key="9">
    <source>
        <dbReference type="ARBA" id="ARBA00023157"/>
    </source>
</evidence>
<evidence type="ECO:0000256" key="12">
    <source>
        <dbReference type="SAM" id="SignalP"/>
    </source>
</evidence>
<dbReference type="SMART" id="SM00409">
    <property type="entry name" value="IG"/>
    <property type="match status" value="2"/>
</dbReference>
<dbReference type="InterPro" id="IPR013783">
    <property type="entry name" value="Ig-like_fold"/>
</dbReference>
<keyword evidence="10" id="KW-0325">Glycoprotein</keyword>
<organism evidence="14 15">
    <name type="scientific">Menidia menidia</name>
    <name type="common">Atlantic silverside</name>
    <dbReference type="NCBI Taxonomy" id="238744"/>
    <lineage>
        <taxon>Eukaryota</taxon>
        <taxon>Metazoa</taxon>
        <taxon>Chordata</taxon>
        <taxon>Craniata</taxon>
        <taxon>Vertebrata</taxon>
        <taxon>Euteleostomi</taxon>
        <taxon>Actinopterygii</taxon>
        <taxon>Neopterygii</taxon>
        <taxon>Teleostei</taxon>
        <taxon>Neoteleostei</taxon>
        <taxon>Acanthomorphata</taxon>
        <taxon>Ovalentaria</taxon>
        <taxon>Atherinomorphae</taxon>
        <taxon>Atheriniformes</taxon>
        <taxon>Atherinopsidae</taxon>
        <taxon>Menidiinae</taxon>
        <taxon>Menidia</taxon>
    </lineage>
</organism>
<dbReference type="GO" id="GO:0007156">
    <property type="term" value="P:homophilic cell adhesion via plasma membrane adhesion molecules"/>
    <property type="evidence" value="ECO:0007669"/>
    <property type="project" value="TreeGrafter"/>
</dbReference>
<evidence type="ECO:0000256" key="2">
    <source>
        <dbReference type="ARBA" id="ARBA00007810"/>
    </source>
</evidence>
<dbReference type="InterPro" id="IPR007110">
    <property type="entry name" value="Ig-like_dom"/>
</dbReference>
<keyword evidence="8 11" id="KW-0472">Membrane</keyword>
<dbReference type="PANTHER" id="PTHR23277">
    <property type="entry name" value="NECTIN-RELATED"/>
    <property type="match status" value="1"/>
</dbReference>
<dbReference type="PROSITE" id="PS50835">
    <property type="entry name" value="IG_LIKE"/>
    <property type="match status" value="4"/>
</dbReference>
<evidence type="ECO:0000256" key="7">
    <source>
        <dbReference type="ARBA" id="ARBA00022989"/>
    </source>
</evidence>
<dbReference type="InterPro" id="IPR013106">
    <property type="entry name" value="Ig_V-set"/>
</dbReference>
<keyword evidence="9" id="KW-1015">Disulfide bond</keyword>
<comment type="similarity">
    <text evidence="2">Belongs to the nectin family.</text>
</comment>
<keyword evidence="15" id="KW-1185">Reference proteome</keyword>
<feature type="domain" description="Ig-like" evidence="13">
    <location>
        <begin position="135"/>
        <end position="228"/>
    </location>
</feature>
<dbReference type="AlphaFoldDB" id="A0A8S4BJN8"/>